<dbReference type="RefSeq" id="WP_109967754.1">
    <property type="nucleotide sequence ID" value="NZ_CP176093.1"/>
</dbReference>
<reference evidence="2 3" key="1">
    <citation type="submission" date="2018-05" db="EMBL/GenBank/DDBJ databases">
        <title>Draft genome of Methanospirillum lacunae Ki8-1.</title>
        <authorList>
            <person name="Dueholm M.S."/>
            <person name="Nielsen P.H."/>
            <person name="Bakmann L.F."/>
            <person name="Otzen D.E."/>
        </authorList>
    </citation>
    <scope>NUCLEOTIDE SEQUENCE [LARGE SCALE GENOMIC DNA]</scope>
    <source>
        <strain evidence="2 3">Ki8-1</strain>
    </source>
</reference>
<dbReference type="AlphaFoldDB" id="A0A2V2N7H1"/>
<feature type="domain" description="HEPN" evidence="1">
    <location>
        <begin position="6"/>
        <end position="50"/>
    </location>
</feature>
<sequence length="70" mass="8177">MREPEVSEWVRQAEYDYEDTEYLFLGKRYPKAIFCCHLALEKGLKAHYIQVQPPGYLSNISHPDNTGRSS</sequence>
<dbReference type="Gene3D" id="1.20.120.330">
    <property type="entry name" value="Nucleotidyltransferases domain 2"/>
    <property type="match status" value="1"/>
</dbReference>
<gene>
    <name evidence="2" type="ORF">DK846_00465</name>
</gene>
<keyword evidence="3" id="KW-1185">Reference proteome</keyword>
<name>A0A2V2N7H1_9EURY</name>
<proteinExistence type="predicted"/>
<dbReference type="GeneID" id="97548995"/>
<evidence type="ECO:0000313" key="3">
    <source>
        <dbReference type="Proteomes" id="UP000245657"/>
    </source>
</evidence>
<dbReference type="OrthoDB" id="118119at2157"/>
<dbReference type="EMBL" id="QGMY01000002">
    <property type="protein sequence ID" value="PWR74475.1"/>
    <property type="molecule type" value="Genomic_DNA"/>
</dbReference>
<dbReference type="Pfam" id="PF05168">
    <property type="entry name" value="HEPN"/>
    <property type="match status" value="1"/>
</dbReference>
<organism evidence="2 3">
    <name type="scientific">Methanospirillum lacunae</name>
    <dbReference type="NCBI Taxonomy" id="668570"/>
    <lineage>
        <taxon>Archaea</taxon>
        <taxon>Methanobacteriati</taxon>
        <taxon>Methanobacteriota</taxon>
        <taxon>Stenosarchaea group</taxon>
        <taxon>Methanomicrobia</taxon>
        <taxon>Methanomicrobiales</taxon>
        <taxon>Methanospirillaceae</taxon>
        <taxon>Methanospirillum</taxon>
    </lineage>
</organism>
<dbReference type="SUPFAM" id="SSF81593">
    <property type="entry name" value="Nucleotidyltransferase substrate binding subunit/domain"/>
    <property type="match status" value="1"/>
</dbReference>
<protein>
    <recommendedName>
        <fullName evidence="1">HEPN domain-containing protein</fullName>
    </recommendedName>
</protein>
<evidence type="ECO:0000313" key="2">
    <source>
        <dbReference type="EMBL" id="PWR74475.1"/>
    </source>
</evidence>
<accession>A0A2V2N7H1</accession>
<evidence type="ECO:0000259" key="1">
    <source>
        <dbReference type="Pfam" id="PF05168"/>
    </source>
</evidence>
<dbReference type="Proteomes" id="UP000245657">
    <property type="component" value="Unassembled WGS sequence"/>
</dbReference>
<comment type="caution">
    <text evidence="2">The sequence shown here is derived from an EMBL/GenBank/DDBJ whole genome shotgun (WGS) entry which is preliminary data.</text>
</comment>
<dbReference type="InterPro" id="IPR007842">
    <property type="entry name" value="HEPN_dom"/>
</dbReference>